<reference evidence="1 2" key="1">
    <citation type="journal article" date="2019" name="Sci. Rep.">
        <title>Orb-weaving spider Araneus ventricosus genome elucidates the spidroin gene catalogue.</title>
        <authorList>
            <person name="Kono N."/>
            <person name="Nakamura H."/>
            <person name="Ohtoshi R."/>
            <person name="Moran D.A.P."/>
            <person name="Shinohara A."/>
            <person name="Yoshida Y."/>
            <person name="Fujiwara M."/>
            <person name="Mori M."/>
            <person name="Tomita M."/>
            <person name="Arakawa K."/>
        </authorList>
    </citation>
    <scope>NUCLEOTIDE SEQUENCE [LARGE SCALE GENOMIC DNA]</scope>
</reference>
<name>A0A4Y2T1K2_ARAVE</name>
<proteinExistence type="predicted"/>
<protein>
    <submittedName>
        <fullName evidence="1">Uncharacterized protein</fullName>
    </submittedName>
</protein>
<evidence type="ECO:0000313" key="2">
    <source>
        <dbReference type="Proteomes" id="UP000499080"/>
    </source>
</evidence>
<gene>
    <name evidence="1" type="ORF">AVEN_169360_1</name>
</gene>
<accession>A0A4Y2T1K2</accession>
<sequence length="111" mass="12513">MRDHSVDVRDPASSWAITNDREEHFAALSRQGRTKALNTSLRDVFRALGRTSEGKLALSCEMAPHFNGNGASRMLNLNARSHLFLLSRIRSIQRESTVESPYNEIAQLFVI</sequence>
<keyword evidence="2" id="KW-1185">Reference proteome</keyword>
<dbReference type="Proteomes" id="UP000499080">
    <property type="component" value="Unassembled WGS sequence"/>
</dbReference>
<dbReference type="EMBL" id="BGPR01024738">
    <property type="protein sequence ID" value="GBN93035.1"/>
    <property type="molecule type" value="Genomic_DNA"/>
</dbReference>
<dbReference type="AlphaFoldDB" id="A0A4Y2T1K2"/>
<organism evidence="1 2">
    <name type="scientific">Araneus ventricosus</name>
    <name type="common">Orbweaver spider</name>
    <name type="synonym">Epeira ventricosa</name>
    <dbReference type="NCBI Taxonomy" id="182803"/>
    <lineage>
        <taxon>Eukaryota</taxon>
        <taxon>Metazoa</taxon>
        <taxon>Ecdysozoa</taxon>
        <taxon>Arthropoda</taxon>
        <taxon>Chelicerata</taxon>
        <taxon>Arachnida</taxon>
        <taxon>Araneae</taxon>
        <taxon>Araneomorphae</taxon>
        <taxon>Entelegynae</taxon>
        <taxon>Araneoidea</taxon>
        <taxon>Araneidae</taxon>
        <taxon>Araneus</taxon>
    </lineage>
</organism>
<comment type="caution">
    <text evidence="1">The sequence shown here is derived from an EMBL/GenBank/DDBJ whole genome shotgun (WGS) entry which is preliminary data.</text>
</comment>
<evidence type="ECO:0000313" key="1">
    <source>
        <dbReference type="EMBL" id="GBN93035.1"/>
    </source>
</evidence>